<accession>V4A1U0</accession>
<dbReference type="GO" id="GO:0030424">
    <property type="term" value="C:axon"/>
    <property type="evidence" value="ECO:0007669"/>
    <property type="project" value="TreeGrafter"/>
</dbReference>
<evidence type="ECO:0000256" key="2">
    <source>
        <dbReference type="ARBA" id="ARBA00023319"/>
    </source>
</evidence>
<dbReference type="Gene3D" id="2.60.40.10">
    <property type="entry name" value="Immunoglobulins"/>
    <property type="match status" value="2"/>
</dbReference>
<keyword evidence="1" id="KW-1015">Disulfide bond</keyword>
<dbReference type="SUPFAM" id="SSF48726">
    <property type="entry name" value="Immunoglobulin"/>
    <property type="match status" value="2"/>
</dbReference>
<dbReference type="OrthoDB" id="10012075at2759"/>
<dbReference type="SMART" id="SM00408">
    <property type="entry name" value="IGc2"/>
    <property type="match status" value="2"/>
</dbReference>
<evidence type="ECO:0000256" key="1">
    <source>
        <dbReference type="ARBA" id="ARBA00023157"/>
    </source>
</evidence>
<dbReference type="HOGENOM" id="CLU_1499973_0_0_1"/>
<dbReference type="GeneID" id="20232504"/>
<feature type="domain" description="Ig-like" evidence="3">
    <location>
        <begin position="81"/>
        <end position="170"/>
    </location>
</feature>
<proteinExistence type="predicted"/>
<evidence type="ECO:0000313" key="5">
    <source>
        <dbReference type="Proteomes" id="UP000030746"/>
    </source>
</evidence>
<keyword evidence="2" id="KW-0393">Immunoglobulin domain</keyword>
<dbReference type="EMBL" id="KB202620">
    <property type="protein sequence ID" value="ESO88860.1"/>
    <property type="molecule type" value="Genomic_DNA"/>
</dbReference>
<dbReference type="InterPro" id="IPR013783">
    <property type="entry name" value="Ig-like_fold"/>
</dbReference>
<dbReference type="PANTHER" id="PTHR10075">
    <property type="entry name" value="BASIGIN RELATED"/>
    <property type="match status" value="1"/>
</dbReference>
<feature type="non-terminal residue" evidence="4">
    <location>
        <position position="1"/>
    </location>
</feature>
<dbReference type="GO" id="GO:0098632">
    <property type="term" value="F:cell-cell adhesion mediator activity"/>
    <property type="evidence" value="ECO:0007669"/>
    <property type="project" value="TreeGrafter"/>
</dbReference>
<evidence type="ECO:0000259" key="3">
    <source>
        <dbReference type="PROSITE" id="PS50835"/>
    </source>
</evidence>
<dbReference type="GO" id="GO:0007156">
    <property type="term" value="P:homophilic cell adhesion via plasma membrane adhesion molecules"/>
    <property type="evidence" value="ECO:0007669"/>
    <property type="project" value="TreeGrafter"/>
</dbReference>
<dbReference type="RefSeq" id="XP_009060527.1">
    <property type="nucleotide sequence ID" value="XM_009062279.1"/>
</dbReference>
<name>V4A1U0_LOTGI</name>
<dbReference type="GO" id="GO:0007411">
    <property type="term" value="P:axon guidance"/>
    <property type="evidence" value="ECO:0007669"/>
    <property type="project" value="TreeGrafter"/>
</dbReference>
<reference evidence="4 5" key="1">
    <citation type="journal article" date="2013" name="Nature">
        <title>Insights into bilaterian evolution from three spiralian genomes.</title>
        <authorList>
            <person name="Simakov O."/>
            <person name="Marletaz F."/>
            <person name="Cho S.J."/>
            <person name="Edsinger-Gonzales E."/>
            <person name="Havlak P."/>
            <person name="Hellsten U."/>
            <person name="Kuo D.H."/>
            <person name="Larsson T."/>
            <person name="Lv J."/>
            <person name="Arendt D."/>
            <person name="Savage R."/>
            <person name="Osoegawa K."/>
            <person name="de Jong P."/>
            <person name="Grimwood J."/>
            <person name="Chapman J.A."/>
            <person name="Shapiro H."/>
            <person name="Aerts A."/>
            <person name="Otillar R.P."/>
            <person name="Terry A.Y."/>
            <person name="Boore J.L."/>
            <person name="Grigoriev I.V."/>
            <person name="Lindberg D.R."/>
            <person name="Seaver E.C."/>
            <person name="Weisblat D.A."/>
            <person name="Putnam N.H."/>
            <person name="Rokhsar D.S."/>
        </authorList>
    </citation>
    <scope>NUCLEOTIDE SEQUENCE [LARGE SCALE GENOMIC DNA]</scope>
</reference>
<organism evidence="4 5">
    <name type="scientific">Lottia gigantea</name>
    <name type="common">Giant owl limpet</name>
    <dbReference type="NCBI Taxonomy" id="225164"/>
    <lineage>
        <taxon>Eukaryota</taxon>
        <taxon>Metazoa</taxon>
        <taxon>Spiralia</taxon>
        <taxon>Lophotrochozoa</taxon>
        <taxon>Mollusca</taxon>
        <taxon>Gastropoda</taxon>
        <taxon>Patellogastropoda</taxon>
        <taxon>Lottioidea</taxon>
        <taxon>Lottiidae</taxon>
        <taxon>Lottia</taxon>
    </lineage>
</organism>
<dbReference type="GO" id="GO:0070593">
    <property type="term" value="P:dendrite self-avoidance"/>
    <property type="evidence" value="ECO:0007669"/>
    <property type="project" value="TreeGrafter"/>
</dbReference>
<dbReference type="AlphaFoldDB" id="V4A1U0"/>
<dbReference type="KEGG" id="lgi:LOTGIDRAFT_125492"/>
<dbReference type="InterPro" id="IPR003598">
    <property type="entry name" value="Ig_sub2"/>
</dbReference>
<dbReference type="OMA" id="NIRCPAS"/>
<dbReference type="PROSITE" id="PS50835">
    <property type="entry name" value="IG_LIKE"/>
    <property type="match status" value="2"/>
</dbReference>
<dbReference type="GO" id="GO:0005886">
    <property type="term" value="C:plasma membrane"/>
    <property type="evidence" value="ECO:0007669"/>
    <property type="project" value="TreeGrafter"/>
</dbReference>
<gene>
    <name evidence="4" type="ORF">LOTGIDRAFT_125492</name>
</gene>
<dbReference type="InterPro" id="IPR003599">
    <property type="entry name" value="Ig_sub"/>
</dbReference>
<protein>
    <recommendedName>
        <fullName evidence="3">Ig-like domain-containing protein</fullName>
    </recommendedName>
</protein>
<dbReference type="FunFam" id="2.60.40.10:FF:000107">
    <property type="entry name" value="Myosin, light chain kinase a"/>
    <property type="match status" value="1"/>
</dbReference>
<dbReference type="STRING" id="225164.V4A1U0"/>
<dbReference type="InterPro" id="IPR036179">
    <property type="entry name" value="Ig-like_dom_sf"/>
</dbReference>
<dbReference type="FunFam" id="2.60.40.10:FF:000032">
    <property type="entry name" value="palladin isoform X1"/>
    <property type="match status" value="1"/>
</dbReference>
<dbReference type="Proteomes" id="UP000030746">
    <property type="component" value="Unassembled WGS sequence"/>
</dbReference>
<evidence type="ECO:0000313" key="4">
    <source>
        <dbReference type="EMBL" id="ESO88860.1"/>
    </source>
</evidence>
<sequence length="180" mass="19834">YAQVKYGEPVELTCTATGSPTPTIEWFRGNDQPVQSSVSVVNGVFRIESATKSDESEYYCKATNSAGMAQVRTIVYVTGPPKITIKPGRRVSVIVGETVTLECTGEGAPTPNVFWRSETPRRSDILPEAYEPQDGSALLIFDDVQKQDAGRYICIATNERGKTEDTVDLTGKIYIFFCYL</sequence>
<dbReference type="InterPro" id="IPR007110">
    <property type="entry name" value="Ig-like_dom"/>
</dbReference>
<dbReference type="SMART" id="SM00409">
    <property type="entry name" value="IG"/>
    <property type="match status" value="2"/>
</dbReference>
<feature type="domain" description="Ig-like" evidence="3">
    <location>
        <begin position="1"/>
        <end position="75"/>
    </location>
</feature>
<dbReference type="Pfam" id="PF13927">
    <property type="entry name" value="Ig_3"/>
    <property type="match status" value="2"/>
</dbReference>
<dbReference type="CTD" id="20232504"/>
<dbReference type="PANTHER" id="PTHR10075:SF100">
    <property type="entry name" value="FASCICLIN-2"/>
    <property type="match status" value="1"/>
</dbReference>
<keyword evidence="5" id="KW-1185">Reference proteome</keyword>